<protein>
    <submittedName>
        <fullName evidence="2">Uncharacterized protein</fullName>
    </submittedName>
</protein>
<gene>
    <name evidence="2" type="ORF">AK812_SmicGene13366</name>
</gene>
<sequence length="84" mass="9360">MATAPNQAERARAAKELQKLRSKARSELGKLRRIQEEHLPEKEDKGKDSAIADGSAFPQEVDIPASQIFGPLQVKGMELKRLHL</sequence>
<reference evidence="2 3" key="1">
    <citation type="submission" date="2016-02" db="EMBL/GenBank/DDBJ databases">
        <title>Genome analysis of coral dinoflagellate symbionts highlights evolutionary adaptations to a symbiotic lifestyle.</title>
        <authorList>
            <person name="Aranda M."/>
            <person name="Li Y."/>
            <person name="Liew Y.J."/>
            <person name="Baumgarten S."/>
            <person name="Simakov O."/>
            <person name="Wilson M."/>
            <person name="Piel J."/>
            <person name="Ashoor H."/>
            <person name="Bougouffa S."/>
            <person name="Bajic V.B."/>
            <person name="Ryu T."/>
            <person name="Ravasi T."/>
            <person name="Bayer T."/>
            <person name="Micklem G."/>
            <person name="Kim H."/>
            <person name="Bhak J."/>
            <person name="Lajeunesse T.C."/>
            <person name="Voolstra C.R."/>
        </authorList>
    </citation>
    <scope>NUCLEOTIDE SEQUENCE [LARGE SCALE GENOMIC DNA]</scope>
    <source>
        <strain evidence="2 3">CCMP2467</strain>
    </source>
</reference>
<evidence type="ECO:0000313" key="3">
    <source>
        <dbReference type="Proteomes" id="UP000186817"/>
    </source>
</evidence>
<name>A0A1Q9E8A9_SYMMI</name>
<accession>A0A1Q9E8A9</accession>
<dbReference type="AlphaFoldDB" id="A0A1Q9E8A9"/>
<dbReference type="EMBL" id="LSRX01000231">
    <property type="protein sequence ID" value="OLQ03659.1"/>
    <property type="molecule type" value="Genomic_DNA"/>
</dbReference>
<keyword evidence="3" id="KW-1185">Reference proteome</keyword>
<evidence type="ECO:0000313" key="2">
    <source>
        <dbReference type="EMBL" id="OLQ03659.1"/>
    </source>
</evidence>
<comment type="caution">
    <text evidence="2">The sequence shown here is derived from an EMBL/GenBank/DDBJ whole genome shotgun (WGS) entry which is preliminary data.</text>
</comment>
<proteinExistence type="predicted"/>
<organism evidence="2 3">
    <name type="scientific">Symbiodinium microadriaticum</name>
    <name type="common">Dinoflagellate</name>
    <name type="synonym">Zooxanthella microadriatica</name>
    <dbReference type="NCBI Taxonomy" id="2951"/>
    <lineage>
        <taxon>Eukaryota</taxon>
        <taxon>Sar</taxon>
        <taxon>Alveolata</taxon>
        <taxon>Dinophyceae</taxon>
        <taxon>Suessiales</taxon>
        <taxon>Symbiodiniaceae</taxon>
        <taxon>Symbiodinium</taxon>
    </lineage>
</organism>
<feature type="compositionally biased region" description="Basic and acidic residues" evidence="1">
    <location>
        <begin position="22"/>
        <end position="50"/>
    </location>
</feature>
<evidence type="ECO:0000256" key="1">
    <source>
        <dbReference type="SAM" id="MobiDB-lite"/>
    </source>
</evidence>
<dbReference type="Proteomes" id="UP000186817">
    <property type="component" value="Unassembled WGS sequence"/>
</dbReference>
<feature type="region of interest" description="Disordered" evidence="1">
    <location>
        <begin position="22"/>
        <end position="57"/>
    </location>
</feature>